<dbReference type="SMART" id="SM00304">
    <property type="entry name" value="HAMP"/>
    <property type="match status" value="2"/>
</dbReference>
<dbReference type="PROSITE" id="PS50111">
    <property type="entry name" value="CHEMOTAXIS_TRANSDUC_2"/>
    <property type="match status" value="1"/>
</dbReference>
<dbReference type="SMART" id="SM00283">
    <property type="entry name" value="MA"/>
    <property type="match status" value="1"/>
</dbReference>
<dbReference type="GO" id="GO:0004888">
    <property type="term" value="F:transmembrane signaling receptor activity"/>
    <property type="evidence" value="ECO:0007669"/>
    <property type="project" value="InterPro"/>
</dbReference>
<feature type="domain" description="HAMP" evidence="8">
    <location>
        <begin position="369"/>
        <end position="411"/>
    </location>
</feature>
<dbReference type="CDD" id="cd06225">
    <property type="entry name" value="HAMP"/>
    <property type="match status" value="2"/>
</dbReference>
<keyword evidence="6" id="KW-0472">Membrane</keyword>
<feature type="coiled-coil region" evidence="4">
    <location>
        <begin position="571"/>
        <end position="605"/>
    </location>
</feature>
<dbReference type="SUPFAM" id="SSF58104">
    <property type="entry name" value="Methyl-accepting chemotaxis protein (MCP) signaling domain"/>
    <property type="match status" value="2"/>
</dbReference>
<feature type="transmembrane region" description="Helical" evidence="6">
    <location>
        <begin position="282"/>
        <end position="305"/>
    </location>
</feature>
<dbReference type="GO" id="GO:0016020">
    <property type="term" value="C:membrane"/>
    <property type="evidence" value="ECO:0007669"/>
    <property type="project" value="InterPro"/>
</dbReference>
<dbReference type="Gene3D" id="1.10.287.950">
    <property type="entry name" value="Methyl-accepting chemotaxis protein"/>
    <property type="match status" value="1"/>
</dbReference>
<dbReference type="InterPro" id="IPR004089">
    <property type="entry name" value="MCPsignal_dom"/>
</dbReference>
<gene>
    <name evidence="9" type="ORF">SAMN04487947_2787</name>
</gene>
<accession>A0A1I6I2U4</accession>
<dbReference type="Gene3D" id="6.10.340.10">
    <property type="match status" value="1"/>
</dbReference>
<evidence type="ECO:0000259" key="8">
    <source>
        <dbReference type="PROSITE" id="PS50885"/>
    </source>
</evidence>
<dbReference type="InterPro" id="IPR004090">
    <property type="entry name" value="Chemotax_Me-accpt_rcpt"/>
</dbReference>
<evidence type="ECO:0000256" key="1">
    <source>
        <dbReference type="ARBA" id="ARBA00023224"/>
    </source>
</evidence>
<feature type="region of interest" description="Disordered" evidence="5">
    <location>
        <begin position="715"/>
        <end position="735"/>
    </location>
</feature>
<dbReference type="InterPro" id="IPR003660">
    <property type="entry name" value="HAMP_dom"/>
</dbReference>
<feature type="coiled-coil region" evidence="4">
    <location>
        <begin position="498"/>
        <end position="528"/>
    </location>
</feature>
<sequence length="735" mass="77458">MSRPSSKRFAPSFGVKLGVALLAVVALVVGFGVVVQDQTSETLQTEERADLVTSAEVRAAELDTWIGGIEKQTRLHSSYPVLGSGDEAAISDHLSETVADDAVPKGVVAVHYYDTAEQEIVASSNPAMEGVSPAEQGAPFAENPPTFDGPDGTHVTSPFTVPVADFPVISVISPIEGAENRALIYMINVESHAAAFASTAGGGSTTVVDGEGRFVAHPDASKLLTEYEGDAAALEDGGFVENEETLVASASMETLDWTVQVESQKSEAFAVGKQVTSAITGLILLVLVSLSLVGVLVGSNTIVSLRRLADRADSMAKGDLDVDLRTTRSDEFGTLYHSFADMRDTLRAQIRETERVNDHLEQKAASYGAVMNAVADGDLTRRMEASRENDAMAEVAHSFNEMLDEIADTMAEVTQFADHVVDAADRVDTGANEVMDASAEVTEATTEISNGAEQQTDNLLTVSEEMDQLSSSAEEIAATVNGVADASRRAAEIGESGREDAEQALEEMDAVENATEQTAEEVTALAEELEAVGDIVEVIRDIAGETNLLALNASIEAARTGEKGSGFAVVADEVKSLAEETAESAAEIEERIERIQSRADGTTAAMEETRTSIVSGVETVESAIDALEEVAVAVDETDDSIQEIREATETQARSATAVVERVDEVAAISEQTSDEAGDVAAAAEEQTATMTTVSDSAERLADRARDLRSALEDFTVAESDGTAPDANARAAMGDD</sequence>
<evidence type="ECO:0000256" key="6">
    <source>
        <dbReference type="SAM" id="Phobius"/>
    </source>
</evidence>
<evidence type="ECO:0000256" key="2">
    <source>
        <dbReference type="ARBA" id="ARBA00029447"/>
    </source>
</evidence>
<protein>
    <submittedName>
        <fullName evidence="9">Methyl-accepting chemotaxis protein</fullName>
    </submittedName>
</protein>
<dbReference type="GO" id="GO:0006935">
    <property type="term" value="P:chemotaxis"/>
    <property type="evidence" value="ECO:0007669"/>
    <property type="project" value="InterPro"/>
</dbReference>
<dbReference type="Pfam" id="PF00672">
    <property type="entry name" value="HAMP"/>
    <property type="match status" value="2"/>
</dbReference>
<dbReference type="PRINTS" id="PR00260">
    <property type="entry name" value="CHEMTRNSDUCR"/>
</dbReference>
<keyword evidence="6" id="KW-1133">Transmembrane helix</keyword>
<evidence type="ECO:0000256" key="5">
    <source>
        <dbReference type="SAM" id="MobiDB-lite"/>
    </source>
</evidence>
<dbReference type="PROSITE" id="PS50885">
    <property type="entry name" value="HAMP"/>
    <property type="match status" value="2"/>
</dbReference>
<keyword evidence="4" id="KW-0175">Coiled coil</keyword>
<keyword evidence="1 3" id="KW-0807">Transducer</keyword>
<dbReference type="Proteomes" id="UP000198531">
    <property type="component" value="Unassembled WGS sequence"/>
</dbReference>
<dbReference type="PANTHER" id="PTHR32089">
    <property type="entry name" value="METHYL-ACCEPTING CHEMOTAXIS PROTEIN MCPB"/>
    <property type="match status" value="1"/>
</dbReference>
<keyword evidence="10" id="KW-1185">Reference proteome</keyword>
<evidence type="ECO:0000313" key="10">
    <source>
        <dbReference type="Proteomes" id="UP000198531"/>
    </source>
</evidence>
<feature type="region of interest" description="Disordered" evidence="5">
    <location>
        <begin position="128"/>
        <end position="156"/>
    </location>
</feature>
<dbReference type="Gene3D" id="6.10.250.1910">
    <property type="match status" value="1"/>
</dbReference>
<dbReference type="GO" id="GO:0007165">
    <property type="term" value="P:signal transduction"/>
    <property type="evidence" value="ECO:0007669"/>
    <property type="project" value="UniProtKB-KW"/>
</dbReference>
<dbReference type="CDD" id="cd11386">
    <property type="entry name" value="MCP_signal"/>
    <property type="match status" value="1"/>
</dbReference>
<comment type="similarity">
    <text evidence="2">Belongs to the methyl-accepting chemotaxis (MCP) protein family.</text>
</comment>
<evidence type="ECO:0000259" key="7">
    <source>
        <dbReference type="PROSITE" id="PS50111"/>
    </source>
</evidence>
<dbReference type="AlphaFoldDB" id="A0A1I6I2U4"/>
<dbReference type="PANTHER" id="PTHR32089:SF112">
    <property type="entry name" value="LYSOZYME-LIKE PROTEIN-RELATED"/>
    <property type="match status" value="1"/>
</dbReference>
<organism evidence="9 10">
    <name type="scientific">Halogeometricum rufum</name>
    <dbReference type="NCBI Taxonomy" id="553469"/>
    <lineage>
        <taxon>Archaea</taxon>
        <taxon>Methanobacteriati</taxon>
        <taxon>Methanobacteriota</taxon>
        <taxon>Stenosarchaea group</taxon>
        <taxon>Halobacteria</taxon>
        <taxon>Halobacteriales</taxon>
        <taxon>Haloferacaceae</taxon>
        <taxon>Halogeometricum</taxon>
    </lineage>
</organism>
<dbReference type="STRING" id="553469.SAMN04487947_2787"/>
<proteinExistence type="inferred from homology"/>
<reference evidence="10" key="1">
    <citation type="submission" date="2016-10" db="EMBL/GenBank/DDBJ databases">
        <authorList>
            <person name="Varghese N."/>
            <person name="Submissions S."/>
        </authorList>
    </citation>
    <scope>NUCLEOTIDE SEQUENCE [LARGE SCALE GENOMIC DNA]</scope>
    <source>
        <strain evidence="10">CGMCC 1.7736</strain>
    </source>
</reference>
<feature type="domain" description="HAMP" evidence="8">
    <location>
        <begin position="299"/>
        <end position="351"/>
    </location>
</feature>
<evidence type="ECO:0000313" key="9">
    <source>
        <dbReference type="EMBL" id="SFR61021.1"/>
    </source>
</evidence>
<evidence type="ECO:0000256" key="4">
    <source>
        <dbReference type="SAM" id="Coils"/>
    </source>
</evidence>
<keyword evidence="6" id="KW-0812">Transmembrane</keyword>
<dbReference type="Gene3D" id="3.30.450.20">
    <property type="entry name" value="PAS domain"/>
    <property type="match status" value="1"/>
</dbReference>
<name>A0A1I6I2U4_9EURY</name>
<feature type="domain" description="Methyl-accepting transducer" evidence="7">
    <location>
        <begin position="430"/>
        <end position="666"/>
    </location>
</feature>
<dbReference type="Pfam" id="PF00015">
    <property type="entry name" value="MCPsignal"/>
    <property type="match status" value="1"/>
</dbReference>
<evidence type="ECO:0000256" key="3">
    <source>
        <dbReference type="PROSITE-ProRule" id="PRU00284"/>
    </source>
</evidence>
<dbReference type="EMBL" id="FOYT01000002">
    <property type="protein sequence ID" value="SFR61021.1"/>
    <property type="molecule type" value="Genomic_DNA"/>
</dbReference>